<keyword evidence="2" id="KW-0812">Transmembrane</keyword>
<organism evidence="7 8">
    <name type="scientific">Pleurodeles waltl</name>
    <name type="common">Iberian ribbed newt</name>
    <dbReference type="NCBI Taxonomy" id="8319"/>
    <lineage>
        <taxon>Eukaryota</taxon>
        <taxon>Metazoa</taxon>
        <taxon>Chordata</taxon>
        <taxon>Craniata</taxon>
        <taxon>Vertebrata</taxon>
        <taxon>Euteleostomi</taxon>
        <taxon>Amphibia</taxon>
        <taxon>Batrachia</taxon>
        <taxon>Caudata</taxon>
        <taxon>Salamandroidea</taxon>
        <taxon>Salamandridae</taxon>
        <taxon>Pleurodelinae</taxon>
        <taxon>Pleurodeles</taxon>
    </lineage>
</organism>
<keyword evidence="5" id="KW-0732">Signal</keyword>
<name>A0AAV7KPK0_PLEWA</name>
<evidence type="ECO:0000256" key="5">
    <source>
        <dbReference type="SAM" id="SignalP"/>
    </source>
</evidence>
<dbReference type="PANTHER" id="PTHR44755:SF5">
    <property type="entry name" value="GUANYLATE CYCLASE"/>
    <property type="match status" value="1"/>
</dbReference>
<feature type="domain" description="Receptor ligand binding region" evidence="6">
    <location>
        <begin position="48"/>
        <end position="230"/>
    </location>
</feature>
<dbReference type="GO" id="GO:0017046">
    <property type="term" value="F:peptide hormone binding"/>
    <property type="evidence" value="ECO:0007669"/>
    <property type="project" value="TreeGrafter"/>
</dbReference>
<evidence type="ECO:0000256" key="2">
    <source>
        <dbReference type="ARBA" id="ARBA00022692"/>
    </source>
</evidence>
<reference evidence="7" key="1">
    <citation type="journal article" date="2022" name="bioRxiv">
        <title>Sequencing and chromosome-scale assembly of the giantPleurodeles waltlgenome.</title>
        <authorList>
            <person name="Brown T."/>
            <person name="Elewa A."/>
            <person name="Iarovenko S."/>
            <person name="Subramanian E."/>
            <person name="Araus A.J."/>
            <person name="Petzold A."/>
            <person name="Susuki M."/>
            <person name="Suzuki K.-i.T."/>
            <person name="Hayashi T."/>
            <person name="Toyoda A."/>
            <person name="Oliveira C."/>
            <person name="Osipova E."/>
            <person name="Leigh N.D."/>
            <person name="Simon A."/>
            <person name="Yun M.H."/>
        </authorList>
    </citation>
    <scope>NUCLEOTIDE SEQUENCE</scope>
    <source>
        <strain evidence="7">20211129_DDA</strain>
        <tissue evidence="7">Liver</tissue>
    </source>
</reference>
<dbReference type="PROSITE" id="PS51257">
    <property type="entry name" value="PROKAR_LIPOPROTEIN"/>
    <property type="match status" value="1"/>
</dbReference>
<proteinExistence type="predicted"/>
<gene>
    <name evidence="7" type="ORF">NDU88_001128</name>
</gene>
<evidence type="ECO:0000259" key="6">
    <source>
        <dbReference type="Pfam" id="PF01094"/>
    </source>
</evidence>
<evidence type="ECO:0000313" key="8">
    <source>
        <dbReference type="Proteomes" id="UP001066276"/>
    </source>
</evidence>
<dbReference type="SUPFAM" id="SSF53822">
    <property type="entry name" value="Periplasmic binding protein-like I"/>
    <property type="match status" value="1"/>
</dbReference>
<dbReference type="GO" id="GO:0007165">
    <property type="term" value="P:signal transduction"/>
    <property type="evidence" value="ECO:0007669"/>
    <property type="project" value="TreeGrafter"/>
</dbReference>
<evidence type="ECO:0000313" key="7">
    <source>
        <dbReference type="EMBL" id="KAJ1080940.1"/>
    </source>
</evidence>
<evidence type="ECO:0000256" key="3">
    <source>
        <dbReference type="ARBA" id="ARBA00022989"/>
    </source>
</evidence>
<evidence type="ECO:0000256" key="4">
    <source>
        <dbReference type="ARBA" id="ARBA00023136"/>
    </source>
</evidence>
<dbReference type="InterPro" id="IPR028082">
    <property type="entry name" value="Peripla_BP_I"/>
</dbReference>
<dbReference type="EMBL" id="JANPWB010000016">
    <property type="protein sequence ID" value="KAJ1080940.1"/>
    <property type="molecule type" value="Genomic_DNA"/>
</dbReference>
<sequence length="405" mass="44689">MRLPRVVWALVGLVACSLVGCEVTVENLTLAVVLPKQNLVYPWAWPRVGPAILFAIDKINDDPNLLAGLHIQSVFGNSEDKNGNCSDSAAPFTAVDLKFAYKPNAFIGPGCVYTSAPVARFTGHWKMPLITAGAAAFGIDDKSMYPLTTRTGPSHTKLGEYVAQIHQQFNWTTRAMIIYMDGKMDDRPCYFTVEGLYVELPKFKNLTVVDMQFKEKDMANYTSVIQDIKQKGRSEYVGDSRITPIGVYVVFTKRTPYTSDQSTELRATSCAVFTGGGIAHVVIRPKGDPTLVRGRPSPVFGRPDAGLPPWPIARGETSAVGDPPRRKGSTQVGRLKDAYTSFIPGNRKRYSWCPREGGFHGSCRRREGALSCGARLQVEGSALLRQISLARAHAYDECPRRRLLR</sequence>
<comment type="caution">
    <text evidence="7">The sequence shown here is derived from an EMBL/GenBank/DDBJ whole genome shotgun (WGS) entry which is preliminary data.</text>
</comment>
<keyword evidence="3" id="KW-1133">Transmembrane helix</keyword>
<dbReference type="GO" id="GO:0016020">
    <property type="term" value="C:membrane"/>
    <property type="evidence" value="ECO:0007669"/>
    <property type="project" value="UniProtKB-SubCell"/>
</dbReference>
<feature type="signal peptide" evidence="5">
    <location>
        <begin position="1"/>
        <end position="21"/>
    </location>
</feature>
<dbReference type="GO" id="GO:0016941">
    <property type="term" value="F:natriuretic peptide receptor activity"/>
    <property type="evidence" value="ECO:0007669"/>
    <property type="project" value="TreeGrafter"/>
</dbReference>
<evidence type="ECO:0000256" key="1">
    <source>
        <dbReference type="ARBA" id="ARBA00004370"/>
    </source>
</evidence>
<dbReference type="Gene3D" id="3.40.50.2300">
    <property type="match status" value="1"/>
</dbReference>
<keyword evidence="8" id="KW-1185">Reference proteome</keyword>
<accession>A0AAV7KPK0</accession>
<dbReference type="Pfam" id="PF01094">
    <property type="entry name" value="ANF_receptor"/>
    <property type="match status" value="1"/>
</dbReference>
<comment type="subcellular location">
    <subcellularLocation>
        <location evidence="1">Membrane</location>
    </subcellularLocation>
</comment>
<protein>
    <recommendedName>
        <fullName evidence="6">Receptor ligand binding region domain-containing protein</fullName>
    </recommendedName>
</protein>
<dbReference type="InterPro" id="IPR052612">
    <property type="entry name" value="ANP_Clearance_Receptor"/>
</dbReference>
<dbReference type="PANTHER" id="PTHR44755">
    <property type="entry name" value="NATRIURETIC PEPTIDE RECEPTOR 3-RELATED"/>
    <property type="match status" value="1"/>
</dbReference>
<keyword evidence="4" id="KW-0472">Membrane</keyword>
<feature type="chain" id="PRO_5043417543" description="Receptor ligand binding region domain-containing protein" evidence="5">
    <location>
        <begin position="22"/>
        <end position="405"/>
    </location>
</feature>
<dbReference type="Proteomes" id="UP001066276">
    <property type="component" value="Chromosome 12"/>
</dbReference>
<dbReference type="AlphaFoldDB" id="A0AAV7KPK0"/>
<dbReference type="InterPro" id="IPR001828">
    <property type="entry name" value="ANF_lig-bd_rcpt"/>
</dbReference>